<gene>
    <name evidence="7" type="ORF">GCM10010469_48090</name>
</gene>
<feature type="region of interest" description="Disordered" evidence="5">
    <location>
        <begin position="1"/>
        <end position="20"/>
    </location>
</feature>
<dbReference type="InterPro" id="IPR017871">
    <property type="entry name" value="ABC_transporter-like_CS"/>
</dbReference>
<evidence type="ECO:0000256" key="3">
    <source>
        <dbReference type="ARBA" id="ARBA00022741"/>
    </source>
</evidence>
<organism evidence="7 8">
    <name type="scientific">Streptomyces labedae</name>
    <dbReference type="NCBI Taxonomy" id="285569"/>
    <lineage>
        <taxon>Bacteria</taxon>
        <taxon>Bacillati</taxon>
        <taxon>Actinomycetota</taxon>
        <taxon>Actinomycetes</taxon>
        <taxon>Kitasatosporales</taxon>
        <taxon>Streptomycetaceae</taxon>
        <taxon>Streptomyces</taxon>
    </lineage>
</organism>
<proteinExistence type="inferred from homology"/>
<keyword evidence="3" id="KW-0547">Nucleotide-binding</keyword>
<feature type="compositionally biased region" description="Low complexity" evidence="5">
    <location>
        <begin position="421"/>
        <end position="445"/>
    </location>
</feature>
<dbReference type="Pfam" id="PF00005">
    <property type="entry name" value="ABC_tran"/>
    <property type="match status" value="1"/>
</dbReference>
<reference evidence="8" key="1">
    <citation type="journal article" date="2019" name="Int. J. Syst. Evol. Microbiol.">
        <title>The Global Catalogue of Microorganisms (GCM) 10K type strain sequencing project: providing services to taxonomists for standard genome sequencing and annotation.</title>
        <authorList>
            <consortium name="The Broad Institute Genomics Platform"/>
            <consortium name="The Broad Institute Genome Sequencing Center for Infectious Disease"/>
            <person name="Wu L."/>
            <person name="Ma J."/>
        </authorList>
    </citation>
    <scope>NUCLEOTIDE SEQUENCE [LARGE SCALE GENOMIC DNA]</scope>
    <source>
        <strain evidence="8">JCM 9381</strain>
    </source>
</reference>
<dbReference type="NCBIfam" id="TIGR01186">
    <property type="entry name" value="proV"/>
    <property type="match status" value="1"/>
</dbReference>
<evidence type="ECO:0000259" key="6">
    <source>
        <dbReference type="PROSITE" id="PS50893"/>
    </source>
</evidence>
<dbReference type="PANTHER" id="PTHR43869:SF1">
    <property type="entry name" value="GLYCINE BETAINE_PROLINE BETAINE TRANSPORT SYSTEM ATP-BINDING PROTEIN PROV"/>
    <property type="match status" value="1"/>
</dbReference>
<evidence type="ECO:0000256" key="1">
    <source>
        <dbReference type="ARBA" id="ARBA00005417"/>
    </source>
</evidence>
<dbReference type="InterPro" id="IPR027417">
    <property type="entry name" value="P-loop_NTPase"/>
</dbReference>
<comment type="similarity">
    <text evidence="1">Belongs to the ABC transporter superfamily.</text>
</comment>
<feature type="domain" description="ABC transporter" evidence="6">
    <location>
        <begin position="50"/>
        <end position="286"/>
    </location>
</feature>
<name>A0ABP6R635_9ACTN</name>
<dbReference type="InterPro" id="IPR003439">
    <property type="entry name" value="ABC_transporter-like_ATP-bd"/>
</dbReference>
<dbReference type="SUPFAM" id="SSF52540">
    <property type="entry name" value="P-loop containing nucleoside triphosphate hydrolases"/>
    <property type="match status" value="1"/>
</dbReference>
<dbReference type="RefSeq" id="WP_346153559.1">
    <property type="nucleotide sequence ID" value="NZ_BAAAUW010000026.1"/>
</dbReference>
<accession>A0ABP6R635</accession>
<feature type="region of interest" description="Disordered" evidence="5">
    <location>
        <begin position="383"/>
        <end position="460"/>
    </location>
</feature>
<dbReference type="EMBL" id="BAAAUW010000026">
    <property type="protein sequence ID" value="GAA3271180.1"/>
    <property type="molecule type" value="Genomic_DNA"/>
</dbReference>
<evidence type="ECO:0000313" key="8">
    <source>
        <dbReference type="Proteomes" id="UP001500728"/>
    </source>
</evidence>
<dbReference type="InterPro" id="IPR051921">
    <property type="entry name" value="ABC_osmolyte_uptake_ATP-bind"/>
</dbReference>
<dbReference type="Proteomes" id="UP001500728">
    <property type="component" value="Unassembled WGS sequence"/>
</dbReference>
<evidence type="ECO:0000256" key="5">
    <source>
        <dbReference type="SAM" id="MobiDB-lite"/>
    </source>
</evidence>
<dbReference type="Gene3D" id="3.40.50.300">
    <property type="entry name" value="P-loop containing nucleotide triphosphate hydrolases"/>
    <property type="match status" value="1"/>
</dbReference>
<keyword evidence="8" id="KW-1185">Reference proteome</keyword>
<comment type="caution">
    <text evidence="7">The sequence shown here is derived from an EMBL/GenBank/DDBJ whole genome shotgun (WGS) entry which is preliminary data.</text>
</comment>
<dbReference type="SMART" id="SM00382">
    <property type="entry name" value="AAA"/>
    <property type="match status" value="1"/>
</dbReference>
<dbReference type="InterPro" id="IPR005892">
    <property type="entry name" value="Gly-betaine_transp_ATP-bd"/>
</dbReference>
<keyword evidence="2" id="KW-0813">Transport</keyword>
<evidence type="ECO:0000256" key="4">
    <source>
        <dbReference type="ARBA" id="ARBA00022840"/>
    </source>
</evidence>
<evidence type="ECO:0000256" key="2">
    <source>
        <dbReference type="ARBA" id="ARBA00022448"/>
    </source>
</evidence>
<keyword evidence="4 7" id="KW-0067">ATP-binding</keyword>
<evidence type="ECO:0000313" key="7">
    <source>
        <dbReference type="EMBL" id="GAA3271180.1"/>
    </source>
</evidence>
<dbReference type="CDD" id="cd03294">
    <property type="entry name" value="ABC_Pro_Gly_Betaine"/>
    <property type="match status" value="1"/>
</dbReference>
<dbReference type="InterPro" id="IPR003593">
    <property type="entry name" value="AAA+_ATPase"/>
</dbReference>
<sequence>MSAATAAVPAAGSAPASDAGAPPVFSVEGLWKVFGPRADRVPADPALAALDAAELRARTGCTAAVRDVSFDVRKGEVFVVMGLSGSGKSTLVRCLTRLIEPTAGRIAIDGEDVRAMDGTRLRELRRHRAAMVFQHFGLLPHRTVLDNVAYGLEIQGMGRAARRERAAEVVAKVGLAGMEQRRPAQLSGGQRQRVGLARALAVDPEVLLFDEPFSALDPLIRRDMQDEVVRLHREEGRTMVFITHDLQEALKLGDRIALMRDGRVVQLGTPEEIVGAPADDYVRAFVQDVPREQVLTVRTAMRPASPAERTATGPTVTPDTTVSQAITTVSREGAPARVLDAGACVGVVDAETLLNVVAGHPATAPADTPAALSADVSAVEDVGGNSAVSDAGGPADEVPAGPTAVAGGADGSAVRGADVSAGRPAAGGDAPAGPGADASADEAAGGSSGVPAPPAGKESV</sequence>
<dbReference type="GO" id="GO:0005524">
    <property type="term" value="F:ATP binding"/>
    <property type="evidence" value="ECO:0007669"/>
    <property type="project" value="UniProtKB-KW"/>
</dbReference>
<protein>
    <submittedName>
        <fullName evidence="7">Glycine betaine/L-proline ABC transporter ATP-binding protein</fullName>
    </submittedName>
</protein>
<feature type="compositionally biased region" description="Low complexity" evidence="5">
    <location>
        <begin position="398"/>
        <end position="407"/>
    </location>
</feature>
<dbReference type="PANTHER" id="PTHR43869">
    <property type="entry name" value="GLYCINE BETAINE/PROLINE BETAINE TRANSPORT SYSTEM ATP-BINDING PROTEIN PROV"/>
    <property type="match status" value="1"/>
</dbReference>
<dbReference type="PROSITE" id="PS00211">
    <property type="entry name" value="ABC_TRANSPORTER_1"/>
    <property type="match status" value="1"/>
</dbReference>
<dbReference type="PROSITE" id="PS50893">
    <property type="entry name" value="ABC_TRANSPORTER_2"/>
    <property type="match status" value="1"/>
</dbReference>